<protein>
    <submittedName>
        <fullName evidence="1">Putative tail component</fullName>
    </submittedName>
</protein>
<accession>A0A8S5SBX6</accession>
<evidence type="ECO:0000313" key="1">
    <source>
        <dbReference type="EMBL" id="DAF48572.1"/>
    </source>
</evidence>
<dbReference type="NCBIfam" id="TIGR01725">
    <property type="entry name" value="phge_HK97_gp10"/>
    <property type="match status" value="1"/>
</dbReference>
<dbReference type="EMBL" id="BK032570">
    <property type="protein sequence ID" value="DAF48572.1"/>
    <property type="molecule type" value="Genomic_DNA"/>
</dbReference>
<name>A0A8S5SBX6_9CAUD</name>
<sequence>MANGLNGGDIKTLMEVREDNSKQVEDALVKAMATALEEVGLLAERYAKKECPVDTGRLRNSITHTLDMHGASGDVYIGTNVEYGKWVENGTSRQKPHPYLKPAATQHMDEYRSVIKKHLKG</sequence>
<proteinExistence type="predicted"/>
<dbReference type="InterPro" id="IPR010064">
    <property type="entry name" value="HK97-gp10_tail"/>
</dbReference>
<reference evidence="1" key="1">
    <citation type="journal article" date="2021" name="Proc. Natl. Acad. Sci. U.S.A.">
        <title>A Catalog of Tens of Thousands of Viruses from Human Metagenomes Reveals Hidden Associations with Chronic Diseases.</title>
        <authorList>
            <person name="Tisza M.J."/>
            <person name="Buck C.B."/>
        </authorList>
    </citation>
    <scope>NUCLEOTIDE SEQUENCE</scope>
    <source>
        <strain evidence="1">CtqBc4</strain>
    </source>
</reference>
<dbReference type="Pfam" id="PF04883">
    <property type="entry name" value="HK97-gp10_like"/>
    <property type="match status" value="1"/>
</dbReference>
<organism evidence="1">
    <name type="scientific">Siphoviridae sp. ctqBc4</name>
    <dbReference type="NCBI Taxonomy" id="2827945"/>
    <lineage>
        <taxon>Viruses</taxon>
        <taxon>Duplodnaviria</taxon>
        <taxon>Heunggongvirae</taxon>
        <taxon>Uroviricota</taxon>
        <taxon>Caudoviricetes</taxon>
    </lineage>
</organism>